<gene>
    <name evidence="1" type="primary">54</name>
    <name evidence="1" type="ORF">ANGEL_54</name>
</gene>
<sequence length="142" mass="16093">MMSRIWGALPLLDPMDPNAPAVPLNACWWRHPLPRNEDGHELIFRTDATSDIHAARLGCWEWFDGLDEQLILGVDVFRVAHSYESGRSYIDVLAVDVPTRSPAWRNLTEPSEWHHVGPDFTIPSEAFAGRPYTVAPMPRYTG</sequence>
<evidence type="ECO:0000313" key="1">
    <source>
        <dbReference type="EMBL" id="ACR77584.1"/>
    </source>
</evidence>
<dbReference type="KEGG" id="vg:7967159"/>
<protein>
    <submittedName>
        <fullName evidence="1">Uncharacterized protein</fullName>
    </submittedName>
</protein>
<dbReference type="Proteomes" id="UP000001487">
    <property type="component" value="Segment"/>
</dbReference>
<evidence type="ECO:0000313" key="2">
    <source>
        <dbReference type="Proteomes" id="UP000001487"/>
    </source>
</evidence>
<proteinExistence type="predicted"/>
<dbReference type="GeneID" id="7967159"/>
<reference evidence="1 2" key="1">
    <citation type="journal article" date="2009" name="Microbiology">
        <title>Mycobacteriophages BPs, Angel and Halo: comparative genomics reveals a novel class of ultra-small mobile genetic elements.</title>
        <authorList>
            <person name="Sampson T."/>
            <person name="Broussard G.W."/>
            <person name="Marinelli L.J."/>
            <person name="Jacobs-Sera D."/>
            <person name="Ray M."/>
            <person name="Ko C.C."/>
            <person name="Russell D."/>
            <person name="Hendrix R.W."/>
            <person name="Hatfull G.F."/>
        </authorList>
    </citation>
    <scope>NUCLEOTIDE SEQUENCE</scope>
</reference>
<dbReference type="RefSeq" id="YP_002941912.1">
    <property type="nucleotide sequence ID" value="NC_012788.1"/>
</dbReference>
<name>C5IYD4_9CAUD</name>
<accession>C5IYD4</accession>
<dbReference type="EMBL" id="FJ973624">
    <property type="protein sequence ID" value="ACR77584.1"/>
    <property type="molecule type" value="Genomic_DNA"/>
</dbReference>
<organism evidence="1 2">
    <name type="scientific">Mycobacterium phage Angel</name>
    <dbReference type="NCBI Taxonomy" id="649688"/>
    <lineage>
        <taxon>Viruses</taxon>
        <taxon>Duplodnaviria</taxon>
        <taxon>Heunggongvirae</taxon>
        <taxon>Uroviricota</taxon>
        <taxon>Caudoviricetes</taxon>
        <taxon>Gclasvirinae</taxon>
        <taxon>Liefievirus</taxon>
        <taxon>Liefievirus halo</taxon>
        <taxon>Mycobacterium virus Halo</taxon>
    </lineage>
</organism>